<dbReference type="SUPFAM" id="SSF54826">
    <property type="entry name" value="Enolase N-terminal domain-like"/>
    <property type="match status" value="1"/>
</dbReference>
<dbReference type="InterPro" id="IPR034593">
    <property type="entry name" value="DgoD-like"/>
</dbReference>
<protein>
    <recommendedName>
        <fullName evidence="3">glucarate dehydratase</fullName>
        <ecNumber evidence="3">4.2.1.40</ecNumber>
    </recommendedName>
</protein>
<feature type="domain" description="Mandelate racemase/muconate lactonizing enzyme C-terminal" evidence="4">
    <location>
        <begin position="156"/>
        <end position="257"/>
    </location>
</feature>
<dbReference type="InterPro" id="IPR029017">
    <property type="entry name" value="Enolase-like_N"/>
</dbReference>
<comment type="pathway">
    <text evidence="2">Carbohydrate acid metabolism; D-glucarate degradation; 2,5-dioxopentanoate from D-glucarate: step 1/2.</text>
</comment>
<dbReference type="SFLD" id="SFLDS00001">
    <property type="entry name" value="Enolase"/>
    <property type="match status" value="1"/>
</dbReference>
<dbReference type="GO" id="GO:0008872">
    <property type="term" value="F:glucarate dehydratase activity"/>
    <property type="evidence" value="ECO:0007669"/>
    <property type="project" value="UniProtKB-EC"/>
</dbReference>
<gene>
    <name evidence="5" type="ORF">CNE99_01275</name>
</gene>
<comment type="catalytic activity">
    <reaction evidence="1">
        <text>D-glucarate = 5-dehydro-4-deoxy-D-glucarate + H2O</text>
        <dbReference type="Rhea" id="RHEA:14573"/>
        <dbReference type="ChEBI" id="CHEBI:15377"/>
        <dbReference type="ChEBI" id="CHEBI:30612"/>
        <dbReference type="ChEBI" id="CHEBI:42819"/>
        <dbReference type="EC" id="4.2.1.40"/>
    </reaction>
</comment>
<dbReference type="InterPro" id="IPR013341">
    <property type="entry name" value="Mandelate_racemase_N_dom"/>
</dbReference>
<dbReference type="AlphaFoldDB" id="A0A2A5WZS5"/>
<dbReference type="SMART" id="SM00922">
    <property type="entry name" value="MR_MLE"/>
    <property type="match status" value="1"/>
</dbReference>
<dbReference type="InterPro" id="IPR036849">
    <property type="entry name" value="Enolase-like_C_sf"/>
</dbReference>
<dbReference type="EMBL" id="NTKD01000003">
    <property type="protein sequence ID" value="PDH41684.1"/>
    <property type="molecule type" value="Genomic_DNA"/>
</dbReference>
<dbReference type="PANTHER" id="PTHR48080">
    <property type="entry name" value="D-GALACTONATE DEHYDRATASE-RELATED"/>
    <property type="match status" value="1"/>
</dbReference>
<evidence type="ECO:0000313" key="5">
    <source>
        <dbReference type="EMBL" id="PDH41684.1"/>
    </source>
</evidence>
<evidence type="ECO:0000256" key="1">
    <source>
        <dbReference type="ARBA" id="ARBA00001426"/>
    </source>
</evidence>
<proteinExistence type="predicted"/>
<dbReference type="Pfam" id="PF02746">
    <property type="entry name" value="MR_MLE_N"/>
    <property type="match status" value="1"/>
</dbReference>
<reference evidence="5 6" key="1">
    <citation type="submission" date="2017-08" db="EMBL/GenBank/DDBJ databases">
        <title>Fine stratification of microbial communities through a metagenomic profile of the photic zone.</title>
        <authorList>
            <person name="Haro-Moreno J.M."/>
            <person name="Lopez-Perez M."/>
            <person name="De La Torre J."/>
            <person name="Picazo A."/>
            <person name="Camacho A."/>
            <person name="Rodriguez-Valera F."/>
        </authorList>
    </citation>
    <scope>NUCLEOTIDE SEQUENCE [LARGE SCALE GENOMIC DNA]</scope>
    <source>
        <strain evidence="5">MED-G24</strain>
    </source>
</reference>
<evidence type="ECO:0000256" key="2">
    <source>
        <dbReference type="ARBA" id="ARBA00005183"/>
    </source>
</evidence>
<dbReference type="Proteomes" id="UP000219327">
    <property type="component" value="Unassembled WGS sequence"/>
</dbReference>
<accession>A0A2A5WZS5</accession>
<evidence type="ECO:0000256" key="3">
    <source>
        <dbReference type="ARBA" id="ARBA00011973"/>
    </source>
</evidence>
<dbReference type="SUPFAM" id="SSF51604">
    <property type="entry name" value="Enolase C-terminal domain-like"/>
    <property type="match status" value="1"/>
</dbReference>
<name>A0A2A5WZS5_9GAMM</name>
<evidence type="ECO:0000259" key="4">
    <source>
        <dbReference type="SMART" id="SM00922"/>
    </source>
</evidence>
<comment type="caution">
    <text evidence="5">The sequence shown here is derived from an EMBL/GenBank/DDBJ whole genome shotgun (WGS) entry which is preliminary data.</text>
</comment>
<dbReference type="Pfam" id="PF13378">
    <property type="entry name" value="MR_MLE_C"/>
    <property type="match status" value="1"/>
</dbReference>
<dbReference type="PANTHER" id="PTHR48080:SF4">
    <property type="entry name" value="GLUCARATE DEHYDRATASE"/>
    <property type="match status" value="1"/>
</dbReference>
<dbReference type="Gene3D" id="3.20.20.120">
    <property type="entry name" value="Enolase-like C-terminal domain"/>
    <property type="match status" value="1"/>
</dbReference>
<evidence type="ECO:0000313" key="6">
    <source>
        <dbReference type="Proteomes" id="UP000219327"/>
    </source>
</evidence>
<dbReference type="InterPro" id="IPR013342">
    <property type="entry name" value="Mandelate_racemase_C"/>
</dbReference>
<dbReference type="InterPro" id="IPR029065">
    <property type="entry name" value="Enolase_C-like"/>
</dbReference>
<sequence>MASDGPVITRVELTRFHIQLENLLSDPSGMGIAYTPGSGQPMERFAVRIYTDDGVVGEYVPNRARAPVIVPASTALAYGLIGKPALAREHHYQRMRRATKHVGEVGIGALDIALWDLAGKHLGLPVYQMLGGHRKSLPAYASTLAGDRQPDGLSSAQAYAEFARQCVDMGYPGYKLHGWHEGNPKDEISLLRAVREEVGDDVDLMYDAASNLKTFADAVRVGKACDELQFLWYEDPFADGGVSINAHLRLKRLVNTPLLISEHVRNAEATVDMMVAGATDFARVDPDYDGGITGSMKVAQTAETLGMDYEVHSCGPAMRHVMAAMQNSNYYEINLLHPRLKNAWHLPVYACDYSDDLDCIDGDGTVPVPAGPGLGVSYDWDQIERSSFDTVRIG</sequence>
<organism evidence="5 6">
    <name type="scientific">OM182 bacterium MED-G24</name>
    <dbReference type="NCBI Taxonomy" id="1986255"/>
    <lineage>
        <taxon>Bacteria</taxon>
        <taxon>Pseudomonadati</taxon>
        <taxon>Pseudomonadota</taxon>
        <taxon>Gammaproteobacteria</taxon>
        <taxon>OMG group</taxon>
        <taxon>OM182 clade</taxon>
    </lineage>
</organism>
<dbReference type="EC" id="4.2.1.40" evidence="3"/>
<dbReference type="Gene3D" id="3.30.390.10">
    <property type="entry name" value="Enolase-like, N-terminal domain"/>
    <property type="match status" value="1"/>
</dbReference>